<sequence length="256" mass="26902">MADVTPYLSVHCTPAQSFLEPGPPQPRPWVSADGSSSNLPPVFSFVRFGVVESPGSTPEGCCGLGTARGLMDSITLGDAGVQACQRGPRSFEEWLASLLGQDETTTTFGFFSSLFFSRNHHLCRLQTTQPTLANMVDAGRKVAPGFATGLPCHPCHTMPCHPLQAGERGHVGDLLLSLRSPATPRLGLSVLRTACAHRSGPSVELGMQHTSHLPSADPIPISAPDFPGTRLSVKPNGSLGSGSVGFSPFGGWRVGC</sequence>
<protein>
    <submittedName>
        <fullName evidence="1">Uncharacterized protein</fullName>
    </submittedName>
</protein>
<evidence type="ECO:0000313" key="2">
    <source>
        <dbReference type="Proteomes" id="UP001305647"/>
    </source>
</evidence>
<dbReference type="Proteomes" id="UP001305647">
    <property type="component" value="Unassembled WGS sequence"/>
</dbReference>
<organism evidence="1 2">
    <name type="scientific">Parathielavia hyrcaniae</name>
    <dbReference type="NCBI Taxonomy" id="113614"/>
    <lineage>
        <taxon>Eukaryota</taxon>
        <taxon>Fungi</taxon>
        <taxon>Dikarya</taxon>
        <taxon>Ascomycota</taxon>
        <taxon>Pezizomycotina</taxon>
        <taxon>Sordariomycetes</taxon>
        <taxon>Sordariomycetidae</taxon>
        <taxon>Sordariales</taxon>
        <taxon>Chaetomiaceae</taxon>
        <taxon>Parathielavia</taxon>
    </lineage>
</organism>
<accession>A0AAN6Q647</accession>
<evidence type="ECO:0000313" key="1">
    <source>
        <dbReference type="EMBL" id="KAK4104265.1"/>
    </source>
</evidence>
<reference evidence="1" key="1">
    <citation type="journal article" date="2023" name="Mol. Phylogenet. Evol.">
        <title>Genome-scale phylogeny and comparative genomics of the fungal order Sordariales.</title>
        <authorList>
            <person name="Hensen N."/>
            <person name="Bonometti L."/>
            <person name="Westerberg I."/>
            <person name="Brannstrom I.O."/>
            <person name="Guillou S."/>
            <person name="Cros-Aarteil S."/>
            <person name="Calhoun S."/>
            <person name="Haridas S."/>
            <person name="Kuo A."/>
            <person name="Mondo S."/>
            <person name="Pangilinan J."/>
            <person name="Riley R."/>
            <person name="LaButti K."/>
            <person name="Andreopoulos B."/>
            <person name="Lipzen A."/>
            <person name="Chen C."/>
            <person name="Yan M."/>
            <person name="Daum C."/>
            <person name="Ng V."/>
            <person name="Clum A."/>
            <person name="Steindorff A."/>
            <person name="Ohm R.A."/>
            <person name="Martin F."/>
            <person name="Silar P."/>
            <person name="Natvig D.O."/>
            <person name="Lalanne C."/>
            <person name="Gautier V."/>
            <person name="Ament-Velasquez S.L."/>
            <person name="Kruys A."/>
            <person name="Hutchinson M.I."/>
            <person name="Powell A.J."/>
            <person name="Barry K."/>
            <person name="Miller A.N."/>
            <person name="Grigoriev I.V."/>
            <person name="Debuchy R."/>
            <person name="Gladieux P."/>
            <person name="Hiltunen Thoren M."/>
            <person name="Johannesson H."/>
        </authorList>
    </citation>
    <scope>NUCLEOTIDE SEQUENCE</scope>
    <source>
        <strain evidence="1">CBS 757.83</strain>
    </source>
</reference>
<name>A0AAN6Q647_9PEZI</name>
<comment type="caution">
    <text evidence="1">The sequence shown here is derived from an EMBL/GenBank/DDBJ whole genome shotgun (WGS) entry which is preliminary data.</text>
</comment>
<keyword evidence="2" id="KW-1185">Reference proteome</keyword>
<proteinExistence type="predicted"/>
<dbReference type="AlphaFoldDB" id="A0AAN6Q647"/>
<reference evidence="1" key="2">
    <citation type="submission" date="2023-05" db="EMBL/GenBank/DDBJ databases">
        <authorList>
            <consortium name="Lawrence Berkeley National Laboratory"/>
            <person name="Steindorff A."/>
            <person name="Hensen N."/>
            <person name="Bonometti L."/>
            <person name="Westerberg I."/>
            <person name="Brannstrom I.O."/>
            <person name="Guillou S."/>
            <person name="Cros-Aarteil S."/>
            <person name="Calhoun S."/>
            <person name="Haridas S."/>
            <person name="Kuo A."/>
            <person name="Mondo S."/>
            <person name="Pangilinan J."/>
            <person name="Riley R."/>
            <person name="Labutti K."/>
            <person name="Andreopoulos B."/>
            <person name="Lipzen A."/>
            <person name="Chen C."/>
            <person name="Yanf M."/>
            <person name="Daum C."/>
            <person name="Ng V."/>
            <person name="Clum A."/>
            <person name="Ohm R."/>
            <person name="Martin F."/>
            <person name="Silar P."/>
            <person name="Natvig D."/>
            <person name="Lalanne C."/>
            <person name="Gautier V."/>
            <person name="Ament-Velasquez S.L."/>
            <person name="Kruys A."/>
            <person name="Hutchinson M.I."/>
            <person name="Powell A.J."/>
            <person name="Barry K."/>
            <person name="Miller A.N."/>
            <person name="Grigoriev I.V."/>
            <person name="Debuchy R."/>
            <person name="Gladieux P."/>
            <person name="Thoren M.H."/>
            <person name="Johannesson H."/>
        </authorList>
    </citation>
    <scope>NUCLEOTIDE SEQUENCE</scope>
    <source>
        <strain evidence="1">CBS 757.83</strain>
    </source>
</reference>
<dbReference type="EMBL" id="MU863627">
    <property type="protein sequence ID" value="KAK4104265.1"/>
    <property type="molecule type" value="Genomic_DNA"/>
</dbReference>
<gene>
    <name evidence="1" type="ORF">N658DRAFT_493768</name>
</gene>